<sequence length="441" mass="46888">MAEAPVLRAVRFAALAIAVVVLVVFLLAQRRAVDVSYGESPSPREPVPEGAAGELAGLTVPSVEEMTALVEAAPVVRLPGATATWDEALVDAAVAGTDVRVLVAPAGLDEDERDRVRDVENATVLVMGTEVTDGVNQAYPDTIPGWRAQFALADVTNEVLDLVALHVGGLAPADVDPFRRREPTPQELEAVAADLRDGLPHVAPGAALDEVPDKPDAFPGDALYAVFPVQERDAPVPDYGSALTAVFPDRPVVVMYGNWVEYHGPHADDFAEVAAASFYGQFSDRIDAYAYPQAVILAAYLDRVTDLRYAGLFDRPLPYRAPDPLDIALPALPWAFTGCVAAFLALSARAARVRPGEPRTSPARLAALSALAVEVSALSRDASLTRGLARLGSAREALETGLPEAHVRRLLDAAEAELDTTARQLGRPDYRPSAYLRGSLA</sequence>
<dbReference type="EMBL" id="CP023445">
    <property type="protein sequence ID" value="ATE53550.1"/>
    <property type="molecule type" value="Genomic_DNA"/>
</dbReference>
<dbReference type="KEGG" id="apre:CNX65_09810"/>
<accession>A0A290Z3D7</accession>
<protein>
    <submittedName>
        <fullName evidence="1">Uncharacterized protein</fullName>
    </submittedName>
</protein>
<evidence type="ECO:0000313" key="2">
    <source>
        <dbReference type="Proteomes" id="UP000218505"/>
    </source>
</evidence>
<reference evidence="1" key="1">
    <citation type="submission" date="2017-09" db="EMBL/GenBank/DDBJ databases">
        <title>Complete Genome Sequence of ansamitocin-producing Bacterium Actinosynnema pretiosum X47.</title>
        <authorList>
            <person name="Cao G."/>
            <person name="Zong G."/>
            <person name="Zhong C."/>
            <person name="Fu J."/>
        </authorList>
    </citation>
    <scope>NUCLEOTIDE SEQUENCE [LARGE SCALE GENOMIC DNA]</scope>
    <source>
        <strain evidence="1">X47</strain>
    </source>
</reference>
<gene>
    <name evidence="1" type="ORF">CNX65_09810</name>
</gene>
<organism evidence="1 2">
    <name type="scientific">Actinosynnema pretiosum</name>
    <dbReference type="NCBI Taxonomy" id="42197"/>
    <lineage>
        <taxon>Bacteria</taxon>
        <taxon>Bacillati</taxon>
        <taxon>Actinomycetota</taxon>
        <taxon>Actinomycetes</taxon>
        <taxon>Pseudonocardiales</taxon>
        <taxon>Pseudonocardiaceae</taxon>
        <taxon>Actinosynnema</taxon>
    </lineage>
</organism>
<dbReference type="Proteomes" id="UP000218505">
    <property type="component" value="Chromosome"/>
</dbReference>
<evidence type="ECO:0000313" key="1">
    <source>
        <dbReference type="EMBL" id="ATE53550.1"/>
    </source>
</evidence>
<name>A0A290Z3D7_9PSEU</name>
<dbReference type="AlphaFoldDB" id="A0A290Z3D7"/>
<proteinExistence type="predicted"/>
<keyword evidence="2" id="KW-1185">Reference proteome</keyword>
<dbReference type="RefSeq" id="WP_096492490.1">
    <property type="nucleotide sequence ID" value="NZ_CP023445.1"/>
</dbReference>